<gene>
    <name evidence="9" type="ORF">SAMN02745130_00049</name>
</gene>
<dbReference type="Pfam" id="PF02668">
    <property type="entry name" value="TauD"/>
    <property type="match status" value="1"/>
</dbReference>
<dbReference type="GO" id="GO:0045329">
    <property type="term" value="P:carnitine biosynthetic process"/>
    <property type="evidence" value="ECO:0007669"/>
    <property type="project" value="TreeGrafter"/>
</dbReference>
<sequence length="391" mass="44691">MMSAYTFEVRPTPTRVELWVRMPNQTPTYIPALWLRTRSEAPEERDLSTRQRLINPHLLATDLELTQALISGDALRLQFSDGLSTTLSLQRLTRDLTLDDECPQSIAWRTADWQTTEQATQVQRPLPRYDWRTLTQDEPFFRALTDFIQYGFLLLHDTPTEPSSILTIARRFGYLRETNFGLLFDVHSIPPSEQADFSDDLAYRAIALAPHTDNPYRTPVPGIQLLHCLENQTDGGYSTLVDSLAVCAHLKTEDPAGYALLTTIPLRFEYRGSQAQLVNVCPVIEQDGRGQMIGVHFSPRLCDLPLLDEASTRRLQAALGRLSSLFSDPSYELHFKLMPGELMMFDNNRVLHGRTAFDPTQGNRHLQGCYIDRDTPRSHYRRLSQQLNRSL</sequence>
<feature type="domain" description="TauD/TfdA-like" evidence="8">
    <location>
        <begin position="129"/>
        <end position="370"/>
    </location>
</feature>
<dbReference type="InterPro" id="IPR050411">
    <property type="entry name" value="AlphaKG_dependent_hydroxylases"/>
</dbReference>
<comment type="similarity">
    <text evidence="3">Belongs to the gamma-BBH/TMLD family.</text>
</comment>
<evidence type="ECO:0000256" key="7">
    <source>
        <dbReference type="ARBA" id="ARBA00023004"/>
    </source>
</evidence>
<keyword evidence="10" id="KW-1185">Reference proteome</keyword>
<evidence type="ECO:0000256" key="6">
    <source>
        <dbReference type="ARBA" id="ARBA00023002"/>
    </source>
</evidence>
<keyword evidence="5 9" id="KW-0223">Dioxygenase</keyword>
<dbReference type="Proteomes" id="UP000190460">
    <property type="component" value="Unassembled WGS sequence"/>
</dbReference>
<keyword evidence="4" id="KW-0479">Metal-binding</keyword>
<evidence type="ECO:0000313" key="9">
    <source>
        <dbReference type="EMBL" id="SKA67521.1"/>
    </source>
</evidence>
<reference evidence="9 10" key="1">
    <citation type="submission" date="2017-02" db="EMBL/GenBank/DDBJ databases">
        <authorList>
            <person name="Peterson S.W."/>
        </authorList>
    </citation>
    <scope>NUCLEOTIDE SEQUENCE [LARGE SCALE GENOMIC DNA]</scope>
    <source>
        <strain evidence="9 10">ATCC 49788</strain>
    </source>
</reference>
<evidence type="ECO:0000256" key="4">
    <source>
        <dbReference type="ARBA" id="ARBA00022723"/>
    </source>
</evidence>
<evidence type="ECO:0000256" key="3">
    <source>
        <dbReference type="ARBA" id="ARBA00008654"/>
    </source>
</evidence>
<dbReference type="AlphaFoldDB" id="A0A1T4VSN1"/>
<dbReference type="InterPro" id="IPR003819">
    <property type="entry name" value="TauD/TfdA-like"/>
</dbReference>
<dbReference type="GO" id="GO:0046872">
    <property type="term" value="F:metal ion binding"/>
    <property type="evidence" value="ECO:0007669"/>
    <property type="project" value="UniProtKB-KW"/>
</dbReference>
<evidence type="ECO:0000313" key="10">
    <source>
        <dbReference type="Proteomes" id="UP000190460"/>
    </source>
</evidence>
<name>A0A1T4VSN1_9GAMM</name>
<accession>A0A1T4VSN1</accession>
<dbReference type="SUPFAM" id="SSF51197">
    <property type="entry name" value="Clavaminate synthase-like"/>
    <property type="match status" value="1"/>
</dbReference>
<evidence type="ECO:0000256" key="5">
    <source>
        <dbReference type="ARBA" id="ARBA00022964"/>
    </source>
</evidence>
<evidence type="ECO:0000256" key="2">
    <source>
        <dbReference type="ARBA" id="ARBA00001961"/>
    </source>
</evidence>
<comment type="cofactor">
    <cofactor evidence="1">
        <name>Fe(2+)</name>
        <dbReference type="ChEBI" id="CHEBI:29033"/>
    </cofactor>
</comment>
<keyword evidence="6" id="KW-0560">Oxidoreductase</keyword>
<organism evidence="9 10">
    <name type="scientific">Thiothrix eikelboomii</name>
    <dbReference type="NCBI Taxonomy" id="92487"/>
    <lineage>
        <taxon>Bacteria</taxon>
        <taxon>Pseudomonadati</taxon>
        <taxon>Pseudomonadota</taxon>
        <taxon>Gammaproteobacteria</taxon>
        <taxon>Thiotrichales</taxon>
        <taxon>Thiotrichaceae</taxon>
        <taxon>Thiothrix</taxon>
    </lineage>
</organism>
<dbReference type="PANTHER" id="PTHR10696">
    <property type="entry name" value="GAMMA-BUTYROBETAINE HYDROXYLASE-RELATED"/>
    <property type="match status" value="1"/>
</dbReference>
<keyword evidence="7" id="KW-0408">Iron</keyword>
<evidence type="ECO:0000256" key="1">
    <source>
        <dbReference type="ARBA" id="ARBA00001954"/>
    </source>
</evidence>
<dbReference type="Gene3D" id="3.30.2020.30">
    <property type="match status" value="1"/>
</dbReference>
<dbReference type="CDD" id="cd00250">
    <property type="entry name" value="CAS_like"/>
    <property type="match status" value="1"/>
</dbReference>
<protein>
    <submittedName>
        <fullName evidence="9">Gamma-butyrobetaine dioxygenase</fullName>
    </submittedName>
</protein>
<dbReference type="InterPro" id="IPR038492">
    <property type="entry name" value="GBBH-like_N_sf"/>
</dbReference>
<comment type="cofactor">
    <cofactor evidence="2">
        <name>L-ascorbate</name>
        <dbReference type="ChEBI" id="CHEBI:38290"/>
    </cofactor>
</comment>
<evidence type="ECO:0000259" key="8">
    <source>
        <dbReference type="Pfam" id="PF02668"/>
    </source>
</evidence>
<dbReference type="GO" id="GO:0016706">
    <property type="term" value="F:2-oxoglutarate-dependent dioxygenase activity"/>
    <property type="evidence" value="ECO:0007669"/>
    <property type="project" value="UniProtKB-ARBA"/>
</dbReference>
<dbReference type="InterPro" id="IPR042098">
    <property type="entry name" value="TauD-like_sf"/>
</dbReference>
<dbReference type="Gene3D" id="3.60.130.10">
    <property type="entry name" value="Clavaminate synthase-like"/>
    <property type="match status" value="1"/>
</dbReference>
<dbReference type="PANTHER" id="PTHR10696:SF51">
    <property type="entry name" value="TRIMETHYLLYSINE DIOXYGENASE, MITOCHONDRIAL"/>
    <property type="match status" value="1"/>
</dbReference>
<proteinExistence type="inferred from homology"/>
<dbReference type="EMBL" id="FUYB01000001">
    <property type="protein sequence ID" value="SKA67521.1"/>
    <property type="molecule type" value="Genomic_DNA"/>
</dbReference>
<dbReference type="STRING" id="92487.SAMN02745130_00049"/>